<keyword evidence="6" id="KW-0479">Metal-binding</keyword>
<evidence type="ECO:0000256" key="5">
    <source>
        <dbReference type="ARBA" id="ARBA00022679"/>
    </source>
</evidence>
<evidence type="ECO:0000256" key="1">
    <source>
        <dbReference type="ARBA" id="ARBA00003469"/>
    </source>
</evidence>
<keyword evidence="14" id="KW-1185">Reference proteome</keyword>
<comment type="subunit">
    <text evidence="4">Homodimer.</text>
</comment>
<comment type="similarity">
    <text evidence="3">Belongs to the NMT1/THI5 family.</text>
</comment>
<dbReference type="GO" id="GO:0046872">
    <property type="term" value="F:metal ion binding"/>
    <property type="evidence" value="ECO:0007669"/>
    <property type="project" value="UniProtKB-KW"/>
</dbReference>
<keyword evidence="7" id="KW-0663">Pyridoxal phosphate</keyword>
<organism evidence="13 14">
    <name type="scientific">Solidesulfovibrio carbinolicus</name>
    <dbReference type="NCBI Taxonomy" id="296842"/>
    <lineage>
        <taxon>Bacteria</taxon>
        <taxon>Pseudomonadati</taxon>
        <taxon>Thermodesulfobacteriota</taxon>
        <taxon>Desulfovibrionia</taxon>
        <taxon>Desulfovibrionales</taxon>
        <taxon>Desulfovibrionaceae</taxon>
        <taxon>Solidesulfovibrio</taxon>
    </lineage>
</organism>
<dbReference type="GO" id="GO:0009228">
    <property type="term" value="P:thiamine biosynthetic process"/>
    <property type="evidence" value="ECO:0007669"/>
    <property type="project" value="UniProtKB-KW"/>
</dbReference>
<evidence type="ECO:0000256" key="9">
    <source>
        <dbReference type="ARBA" id="ARBA00023004"/>
    </source>
</evidence>
<name>A0A4P6HNN1_9BACT</name>
<evidence type="ECO:0000313" key="14">
    <source>
        <dbReference type="Proteomes" id="UP000293296"/>
    </source>
</evidence>
<dbReference type="Gene3D" id="3.40.190.10">
    <property type="entry name" value="Periplasmic binding protein-like II"/>
    <property type="match status" value="2"/>
</dbReference>
<dbReference type="AlphaFoldDB" id="A0A4P6HNN1"/>
<accession>A0A4P6HNN1</accession>
<dbReference type="OrthoDB" id="174578at2"/>
<comment type="catalytic activity">
    <reaction evidence="11">
        <text>N(6)-(pyridoxal phosphate)-L-lysyl-[4-amino-5-hydroxymethyl-2-methylpyrimidine phosphate synthase] + L-histidyl-[4-amino-5-hydroxymethyl-2-methylpyrimidine phosphate synthase] + 2 Fe(3+) + 4 H2O = L-lysyl-[4-amino-5-hydroxymethyl-2-methylpyrimidine phosphate synthase] + (2S)-2-amino-5-hydroxy-4-oxopentanoyl-[4-amino-5-hydroxymethyl-2-methylpyrimidine phosphate synthase] + 4-amino-2-methyl-5-(phosphooxymethyl)pyrimidine + 3-oxopropanoate + 2 Fe(2+) + 2 H(+)</text>
        <dbReference type="Rhea" id="RHEA:65756"/>
        <dbReference type="Rhea" id="RHEA-COMP:16892"/>
        <dbReference type="Rhea" id="RHEA-COMP:16893"/>
        <dbReference type="Rhea" id="RHEA-COMP:16894"/>
        <dbReference type="Rhea" id="RHEA-COMP:16895"/>
        <dbReference type="ChEBI" id="CHEBI:15377"/>
        <dbReference type="ChEBI" id="CHEBI:15378"/>
        <dbReference type="ChEBI" id="CHEBI:29033"/>
        <dbReference type="ChEBI" id="CHEBI:29034"/>
        <dbReference type="ChEBI" id="CHEBI:29969"/>
        <dbReference type="ChEBI" id="CHEBI:29979"/>
        <dbReference type="ChEBI" id="CHEBI:33190"/>
        <dbReference type="ChEBI" id="CHEBI:58354"/>
        <dbReference type="ChEBI" id="CHEBI:143915"/>
        <dbReference type="ChEBI" id="CHEBI:157692"/>
    </reaction>
    <physiologicalReaction direction="left-to-right" evidence="11">
        <dbReference type="Rhea" id="RHEA:65757"/>
    </physiologicalReaction>
</comment>
<dbReference type="PANTHER" id="PTHR31528">
    <property type="entry name" value="4-AMINO-5-HYDROXYMETHYL-2-METHYLPYRIMIDINE PHOSPHATE SYNTHASE THI11-RELATED"/>
    <property type="match status" value="1"/>
</dbReference>
<evidence type="ECO:0000256" key="3">
    <source>
        <dbReference type="ARBA" id="ARBA00009406"/>
    </source>
</evidence>
<feature type="domain" description="SsuA/THI5-like" evidence="12">
    <location>
        <begin position="46"/>
        <end position="255"/>
    </location>
</feature>
<reference evidence="13 14" key="1">
    <citation type="submission" date="2018-02" db="EMBL/GenBank/DDBJ databases">
        <title>Genome sequence of Desulfovibrio carbinolicus DSM 3852.</title>
        <authorList>
            <person name="Wilbanks E."/>
            <person name="Skennerton C.T."/>
            <person name="Orphan V.J."/>
        </authorList>
    </citation>
    <scope>NUCLEOTIDE SEQUENCE [LARGE SCALE GENOMIC DNA]</scope>
    <source>
        <strain evidence="13 14">DSM 3852</strain>
    </source>
</reference>
<dbReference type="InterPro" id="IPR027939">
    <property type="entry name" value="NMT1/THI5"/>
</dbReference>
<evidence type="ECO:0000256" key="4">
    <source>
        <dbReference type="ARBA" id="ARBA00011738"/>
    </source>
</evidence>
<keyword evidence="9" id="KW-0408">Iron</keyword>
<dbReference type="PANTHER" id="PTHR31528:SF1">
    <property type="entry name" value="4-AMINO-5-HYDROXYMETHYL-2-METHYLPYRIMIDINE PHOSPHATE SYNTHASE THI11-RELATED"/>
    <property type="match status" value="1"/>
</dbReference>
<dbReference type="GO" id="GO:0016740">
    <property type="term" value="F:transferase activity"/>
    <property type="evidence" value="ECO:0007669"/>
    <property type="project" value="UniProtKB-KW"/>
</dbReference>
<dbReference type="KEGG" id="dcb:C3Y92_16135"/>
<evidence type="ECO:0000256" key="2">
    <source>
        <dbReference type="ARBA" id="ARBA00004948"/>
    </source>
</evidence>
<evidence type="ECO:0000256" key="10">
    <source>
        <dbReference type="ARBA" id="ARBA00033171"/>
    </source>
</evidence>
<evidence type="ECO:0000259" key="12">
    <source>
        <dbReference type="Pfam" id="PF09084"/>
    </source>
</evidence>
<evidence type="ECO:0000313" key="13">
    <source>
        <dbReference type="EMBL" id="QAZ68675.1"/>
    </source>
</evidence>
<protein>
    <recommendedName>
        <fullName evidence="10">Thiamine pyrimidine synthase</fullName>
    </recommendedName>
</protein>
<dbReference type="EMBL" id="CP026538">
    <property type="protein sequence ID" value="QAZ68675.1"/>
    <property type="molecule type" value="Genomic_DNA"/>
</dbReference>
<comment type="function">
    <text evidence="1">Responsible for the formation of the pyrimidine heterocycle in the thiamine biosynthesis pathway. Catalyzes the formation of hydroxymethylpyrimidine phosphate (HMP-P) from histidine and pyridoxal phosphate (PLP). The protein uses PLP and the active site histidine to form HMP-P, generating an inactive enzyme. The enzyme can only undergo a single turnover, which suggests it is a suicide enzyme.</text>
</comment>
<evidence type="ECO:0000256" key="11">
    <source>
        <dbReference type="ARBA" id="ARBA00048179"/>
    </source>
</evidence>
<comment type="pathway">
    <text evidence="2">Cofactor biosynthesis; thiamine diphosphate biosynthesis.</text>
</comment>
<dbReference type="RefSeq" id="WP_129354352.1">
    <property type="nucleotide sequence ID" value="NZ_CP026538.1"/>
</dbReference>
<evidence type="ECO:0000256" key="7">
    <source>
        <dbReference type="ARBA" id="ARBA00022898"/>
    </source>
</evidence>
<dbReference type="InterPro" id="IPR015168">
    <property type="entry name" value="SsuA/THI5"/>
</dbReference>
<proteinExistence type="inferred from homology"/>
<dbReference type="Proteomes" id="UP000293296">
    <property type="component" value="Chromosome"/>
</dbReference>
<dbReference type="SUPFAM" id="SSF53850">
    <property type="entry name" value="Periplasmic binding protein-like II"/>
    <property type="match status" value="1"/>
</dbReference>
<sequence>MPKGDWRRLFAVALLSWCVLTATAGRCLGSQALKKASLIPQWEPQAQFAGYYVALAKGFYAAEGVDMTILRGGPGEPPSRLMAEGKAQFGTFFLATALLKRAEGLPLVNLAQFVPHSTQLLIAKKADGIEKPADLAGGKVSLWGPEFQLAARTFFKRYGLTVEPVPQGFTVDLFLRGGVAACSAMRYNEYHAILNAGLDPEELTVFDLGAHGLDLPEDGLYTLASVLAADPDLCRGVARASVRGWEYAFAHPEEALDIVMSHVSAAHLPTNRMHQKWMLESLRQAMTGPGDPLGTLTRLRYQAAAKALGAAGLAANAPSYEEFHVPLP</sequence>
<evidence type="ECO:0000256" key="6">
    <source>
        <dbReference type="ARBA" id="ARBA00022723"/>
    </source>
</evidence>
<evidence type="ECO:0000256" key="8">
    <source>
        <dbReference type="ARBA" id="ARBA00022977"/>
    </source>
</evidence>
<gene>
    <name evidence="13" type="ORF">C3Y92_16135</name>
</gene>
<keyword evidence="5" id="KW-0808">Transferase</keyword>
<keyword evidence="8" id="KW-0784">Thiamine biosynthesis</keyword>
<dbReference type="Pfam" id="PF09084">
    <property type="entry name" value="NMT1"/>
    <property type="match status" value="1"/>
</dbReference>